<sequence length="40" mass="4235">MQSAEVVAEAMQMLEKKGEGEGALPRQDAPSAFGEEPAPF</sequence>
<dbReference type="EMBL" id="BGZO01000087">
    <property type="protein sequence ID" value="GBR77030.1"/>
    <property type="molecule type" value="Genomic_DNA"/>
</dbReference>
<reference evidence="2 3" key="1">
    <citation type="journal article" date="2019" name="ISME J.">
        <title>Genome analyses of uncultured TG2/ZB3 bacteria in 'Margulisbacteria' specifically attached to ectosymbiotic spirochetes of protists in the termite gut.</title>
        <authorList>
            <person name="Utami Y.D."/>
            <person name="Kuwahara H."/>
            <person name="Igai K."/>
            <person name="Murakami T."/>
            <person name="Sugaya K."/>
            <person name="Morikawa T."/>
            <person name="Nagura Y."/>
            <person name="Yuki M."/>
            <person name="Deevong P."/>
            <person name="Inoue T."/>
            <person name="Kihara K."/>
            <person name="Lo N."/>
            <person name="Yamada A."/>
            <person name="Ohkuma M."/>
            <person name="Hongoh Y."/>
        </authorList>
    </citation>
    <scope>NUCLEOTIDE SEQUENCE [LARGE SCALE GENOMIC DNA]</scope>
    <source>
        <strain evidence="2">NkOx7-02</strain>
    </source>
</reference>
<accession>A0A388TII5</accession>
<comment type="caution">
    <text evidence="2">The sequence shown here is derived from an EMBL/GenBank/DDBJ whole genome shotgun (WGS) entry which is preliminary data.</text>
</comment>
<keyword evidence="3" id="KW-1185">Reference proteome</keyword>
<evidence type="ECO:0000313" key="3">
    <source>
        <dbReference type="Proteomes" id="UP000275925"/>
    </source>
</evidence>
<name>A0A388TII5_9BACT</name>
<gene>
    <name evidence="2" type="ORF">NO2_1489</name>
</gene>
<feature type="region of interest" description="Disordered" evidence="1">
    <location>
        <begin position="14"/>
        <end position="40"/>
    </location>
</feature>
<dbReference type="Proteomes" id="UP000275925">
    <property type="component" value="Unassembled WGS sequence"/>
</dbReference>
<protein>
    <submittedName>
        <fullName evidence="2">Uncharacterized protein</fullName>
    </submittedName>
</protein>
<dbReference type="AlphaFoldDB" id="A0A388TII5"/>
<evidence type="ECO:0000256" key="1">
    <source>
        <dbReference type="SAM" id="MobiDB-lite"/>
    </source>
</evidence>
<proteinExistence type="predicted"/>
<organism evidence="2 3">
    <name type="scientific">Candidatus Termititenax persephonae</name>
    <dbReference type="NCBI Taxonomy" id="2218525"/>
    <lineage>
        <taxon>Bacteria</taxon>
        <taxon>Bacillati</taxon>
        <taxon>Candidatus Margulisiibacteriota</taxon>
        <taxon>Candidatus Termititenacia</taxon>
        <taxon>Candidatus Termititenacales</taxon>
        <taxon>Candidatus Termititenacaceae</taxon>
        <taxon>Candidatus Termititenax</taxon>
    </lineage>
</organism>
<evidence type="ECO:0000313" key="2">
    <source>
        <dbReference type="EMBL" id="GBR77030.1"/>
    </source>
</evidence>